<evidence type="ECO:0000313" key="9">
    <source>
        <dbReference type="EMBL" id="SCB42860.1"/>
    </source>
</evidence>
<reference evidence="9 10" key="1">
    <citation type="submission" date="2016-08" db="EMBL/GenBank/DDBJ databases">
        <authorList>
            <person name="Seilhamer J.J."/>
        </authorList>
    </citation>
    <scope>NUCLEOTIDE SEQUENCE [LARGE SCALE GENOMIC DNA]</scope>
    <source>
        <strain evidence="9 10">P1-7</strain>
    </source>
</reference>
<sequence>MDIVSALRTFLRVAETGSFSAAAADLNLTQPAVSRQVAALEKHFNTRLLHRTTSGLSPTAEGERVLPIALRILGNVDDLGDALCPDGTRTSGKVKLALPAPLGLLVSDRLVDLLSAHPNLSLELAFREQASALIEEGIDLEVRIGAVADSSLICRRIGWTTAFLVAAPSYIARRSPPKVPADISAHDCICYARGGHGRAWLFSDGSEDIAVPISPRLVADNALSIHRAALAGAGLAILSHIIAVPDIYAGRLIHLMEDFPPARLPIYLVYPSRRNIPQRVKIVLDFLTALIDADPSMSERTTTTPCETPHMPAA</sequence>
<protein>
    <recommendedName>
        <fullName evidence="6">HTH-type transcriptional regulator TtuA</fullName>
    </recommendedName>
    <alternativeName>
        <fullName evidence="7">Tartrate utilization transcriptional regulator</fullName>
    </alternativeName>
</protein>
<comment type="function">
    <text evidence="5">Transcriptional regulator of the ttuABCDE tartrate utilization operon.</text>
</comment>
<evidence type="ECO:0000256" key="3">
    <source>
        <dbReference type="ARBA" id="ARBA00023125"/>
    </source>
</evidence>
<dbReference type="InterPro" id="IPR036388">
    <property type="entry name" value="WH-like_DNA-bd_sf"/>
</dbReference>
<dbReference type="PROSITE" id="PS50931">
    <property type="entry name" value="HTH_LYSR"/>
    <property type="match status" value="1"/>
</dbReference>
<dbReference type="CDD" id="cd08422">
    <property type="entry name" value="PBP2_CrgA_like"/>
    <property type="match status" value="1"/>
</dbReference>
<evidence type="ECO:0000313" key="10">
    <source>
        <dbReference type="Proteomes" id="UP000199205"/>
    </source>
</evidence>
<proteinExistence type="inferred from homology"/>
<evidence type="ECO:0000256" key="1">
    <source>
        <dbReference type="ARBA" id="ARBA00009437"/>
    </source>
</evidence>
<dbReference type="InterPro" id="IPR005119">
    <property type="entry name" value="LysR_subst-bd"/>
</dbReference>
<dbReference type="InterPro" id="IPR058163">
    <property type="entry name" value="LysR-type_TF_proteobact-type"/>
</dbReference>
<evidence type="ECO:0000256" key="5">
    <source>
        <dbReference type="ARBA" id="ARBA00054626"/>
    </source>
</evidence>
<accession>A0A1C3WSB1</accession>
<comment type="similarity">
    <text evidence="1">Belongs to the LysR transcriptional regulatory family.</text>
</comment>
<dbReference type="GO" id="GO:0003700">
    <property type="term" value="F:DNA-binding transcription factor activity"/>
    <property type="evidence" value="ECO:0007669"/>
    <property type="project" value="InterPro"/>
</dbReference>
<dbReference type="SUPFAM" id="SSF46785">
    <property type="entry name" value="Winged helix' DNA-binding domain"/>
    <property type="match status" value="1"/>
</dbReference>
<dbReference type="Gene3D" id="3.40.190.290">
    <property type="match status" value="1"/>
</dbReference>
<dbReference type="SUPFAM" id="SSF53850">
    <property type="entry name" value="Periplasmic binding protein-like II"/>
    <property type="match status" value="1"/>
</dbReference>
<dbReference type="EMBL" id="FMAF01000016">
    <property type="protein sequence ID" value="SCB42860.1"/>
    <property type="molecule type" value="Genomic_DNA"/>
</dbReference>
<keyword evidence="2" id="KW-0805">Transcription regulation</keyword>
<evidence type="ECO:0000256" key="2">
    <source>
        <dbReference type="ARBA" id="ARBA00023015"/>
    </source>
</evidence>
<dbReference type="GO" id="GO:0003677">
    <property type="term" value="F:DNA binding"/>
    <property type="evidence" value="ECO:0007669"/>
    <property type="project" value="UniProtKB-KW"/>
</dbReference>
<dbReference type="Gene3D" id="1.10.10.10">
    <property type="entry name" value="Winged helix-like DNA-binding domain superfamily/Winged helix DNA-binding domain"/>
    <property type="match status" value="1"/>
</dbReference>
<evidence type="ECO:0000256" key="7">
    <source>
        <dbReference type="ARBA" id="ARBA00083243"/>
    </source>
</evidence>
<dbReference type="Proteomes" id="UP000199205">
    <property type="component" value="Unassembled WGS sequence"/>
</dbReference>
<evidence type="ECO:0000256" key="6">
    <source>
        <dbReference type="ARBA" id="ARBA00067332"/>
    </source>
</evidence>
<evidence type="ECO:0000259" key="8">
    <source>
        <dbReference type="PROSITE" id="PS50931"/>
    </source>
</evidence>
<dbReference type="PANTHER" id="PTHR30537:SF5">
    <property type="entry name" value="HTH-TYPE TRANSCRIPTIONAL ACTIVATOR TTDR-RELATED"/>
    <property type="match status" value="1"/>
</dbReference>
<organism evidence="9 10">
    <name type="scientific">Rhizobium lusitanum</name>
    <dbReference type="NCBI Taxonomy" id="293958"/>
    <lineage>
        <taxon>Bacteria</taxon>
        <taxon>Pseudomonadati</taxon>
        <taxon>Pseudomonadota</taxon>
        <taxon>Alphaproteobacteria</taxon>
        <taxon>Hyphomicrobiales</taxon>
        <taxon>Rhizobiaceae</taxon>
        <taxon>Rhizobium/Agrobacterium group</taxon>
        <taxon>Rhizobium</taxon>
    </lineage>
</organism>
<dbReference type="Pfam" id="PF00126">
    <property type="entry name" value="HTH_1"/>
    <property type="match status" value="1"/>
</dbReference>
<dbReference type="RefSeq" id="WP_092575580.1">
    <property type="nucleotide sequence ID" value="NZ_FMAF01000016.1"/>
</dbReference>
<dbReference type="InterPro" id="IPR036390">
    <property type="entry name" value="WH_DNA-bd_sf"/>
</dbReference>
<feature type="domain" description="HTH lysR-type" evidence="8">
    <location>
        <begin position="1"/>
        <end position="59"/>
    </location>
</feature>
<evidence type="ECO:0000256" key="4">
    <source>
        <dbReference type="ARBA" id="ARBA00023163"/>
    </source>
</evidence>
<gene>
    <name evidence="9" type="ORF">GA0061101_11657</name>
</gene>
<dbReference type="Pfam" id="PF03466">
    <property type="entry name" value="LysR_substrate"/>
    <property type="match status" value="1"/>
</dbReference>
<dbReference type="InterPro" id="IPR000847">
    <property type="entry name" value="LysR_HTH_N"/>
</dbReference>
<keyword evidence="3 9" id="KW-0238">DNA-binding</keyword>
<dbReference type="OrthoDB" id="9786526at2"/>
<dbReference type="FunFam" id="1.10.10.10:FF:000001">
    <property type="entry name" value="LysR family transcriptional regulator"/>
    <property type="match status" value="1"/>
</dbReference>
<dbReference type="AlphaFoldDB" id="A0A1C3WSB1"/>
<name>A0A1C3WSB1_9HYPH</name>
<dbReference type="PANTHER" id="PTHR30537">
    <property type="entry name" value="HTH-TYPE TRANSCRIPTIONAL REGULATOR"/>
    <property type="match status" value="1"/>
</dbReference>
<dbReference type="PRINTS" id="PR00039">
    <property type="entry name" value="HTHLYSR"/>
</dbReference>
<keyword evidence="4" id="KW-0804">Transcription</keyword>